<protein>
    <submittedName>
        <fullName evidence="1">Uncharacterized protein</fullName>
    </submittedName>
</protein>
<dbReference type="EMBL" id="BPLR01020611">
    <property type="protein sequence ID" value="GIX80622.1"/>
    <property type="molecule type" value="Genomic_DNA"/>
</dbReference>
<accession>A0AAV4NAR6</accession>
<organism evidence="1 2">
    <name type="scientific">Caerostris extrusa</name>
    <name type="common">Bark spider</name>
    <name type="synonym">Caerostris bankana</name>
    <dbReference type="NCBI Taxonomy" id="172846"/>
    <lineage>
        <taxon>Eukaryota</taxon>
        <taxon>Metazoa</taxon>
        <taxon>Ecdysozoa</taxon>
        <taxon>Arthropoda</taxon>
        <taxon>Chelicerata</taxon>
        <taxon>Arachnida</taxon>
        <taxon>Araneae</taxon>
        <taxon>Araneomorphae</taxon>
        <taxon>Entelegynae</taxon>
        <taxon>Araneoidea</taxon>
        <taxon>Araneidae</taxon>
        <taxon>Caerostris</taxon>
    </lineage>
</organism>
<keyword evidence="2" id="KW-1185">Reference proteome</keyword>
<gene>
    <name evidence="1" type="ORF">CEXT_808341</name>
</gene>
<proteinExistence type="predicted"/>
<comment type="caution">
    <text evidence="1">The sequence shown here is derived from an EMBL/GenBank/DDBJ whole genome shotgun (WGS) entry which is preliminary data.</text>
</comment>
<dbReference type="Proteomes" id="UP001054945">
    <property type="component" value="Unassembled WGS sequence"/>
</dbReference>
<evidence type="ECO:0000313" key="1">
    <source>
        <dbReference type="EMBL" id="GIX80622.1"/>
    </source>
</evidence>
<dbReference type="AlphaFoldDB" id="A0AAV4NAR6"/>
<reference evidence="1 2" key="1">
    <citation type="submission" date="2021-06" db="EMBL/GenBank/DDBJ databases">
        <title>Caerostris extrusa draft genome.</title>
        <authorList>
            <person name="Kono N."/>
            <person name="Arakawa K."/>
        </authorList>
    </citation>
    <scope>NUCLEOTIDE SEQUENCE [LARGE SCALE GENOMIC DNA]</scope>
</reference>
<name>A0AAV4NAR6_CAEEX</name>
<sequence length="115" mass="13596">MEPFLRGPNDFISFNNSGEIVFRYEYLDLGAQSRNVFNSDLTRIKSWNGLNSNPRLSLYFRNNRIYFRYCECYNFFYRFHFSDPPGVFCDLFSVYAPVGRFASAYGGKSRLYLLP</sequence>
<evidence type="ECO:0000313" key="2">
    <source>
        <dbReference type="Proteomes" id="UP001054945"/>
    </source>
</evidence>